<sequence length="396" mass="42087">MSDSLFSTPIVDFSRDAAVLIEHPDRSRQDMCPGTLRLHKAEDGLIGRVRFPGGLVRPEQWNDIARLSTELGNGTVHVTTRGNMQFRGVEDSAAFAEFVEKAGFLPSREHDKLRNIIASPRATHLWGLIDDLDHSLLSSTDVIGLSGRTLFGFDAGQGDILSQHPDFGVFEEDGGFRLILGGALTDYVVTDRGLVGGALTRAAAAWQSLRGDNWRVHEAPATHAAILAAVAEAVDLASSPAPDVQRPEDARPIGWIEDDNGSVALGAGLKFGFFSAKVASILGAVGAPVTITPWASLLIHGLDSGDADAVVKVLAPQGLIFDANSPWLRVTACTGLPGCAKSLSHTQEDATQLVLGGNVPDGLVHFSGCDRRCGHPLAHHTEYVATGDGEYEVNAR</sequence>
<accession>W5Y8F1</accession>
<evidence type="ECO:0000256" key="2">
    <source>
        <dbReference type="ARBA" id="ARBA00022617"/>
    </source>
</evidence>
<protein>
    <recommendedName>
        <fullName evidence="7">Nitrite/Sulfite reductase ferredoxin-like domain-containing protein</fullName>
    </recommendedName>
</protein>
<dbReference type="InterPro" id="IPR005117">
    <property type="entry name" value="NiRdtase/SiRdtase_haem-b_fer"/>
</dbReference>
<evidence type="ECO:0000259" key="7">
    <source>
        <dbReference type="Pfam" id="PF03460"/>
    </source>
</evidence>
<keyword evidence="9" id="KW-1185">Reference proteome</keyword>
<dbReference type="AlphaFoldDB" id="W5Y8F1"/>
<keyword evidence="4" id="KW-0560">Oxidoreductase</keyword>
<evidence type="ECO:0000256" key="1">
    <source>
        <dbReference type="ARBA" id="ARBA00022485"/>
    </source>
</evidence>
<keyword evidence="3" id="KW-0479">Metal-binding</keyword>
<dbReference type="InterPro" id="IPR051329">
    <property type="entry name" value="NIR_SIR_4Fe-4S"/>
</dbReference>
<dbReference type="PANTHER" id="PTHR32439:SF9">
    <property type="entry name" value="BLR3264 PROTEIN"/>
    <property type="match status" value="1"/>
</dbReference>
<keyword evidence="6" id="KW-0411">Iron-sulfur</keyword>
<dbReference type="GO" id="GO:0051539">
    <property type="term" value="F:4 iron, 4 sulfur cluster binding"/>
    <property type="evidence" value="ECO:0007669"/>
    <property type="project" value="UniProtKB-KW"/>
</dbReference>
<dbReference type="InterPro" id="IPR036136">
    <property type="entry name" value="Nit/Sulf_reduc_fer-like_dom_sf"/>
</dbReference>
<dbReference type="Pfam" id="PF03460">
    <property type="entry name" value="NIR_SIR_ferr"/>
    <property type="match status" value="1"/>
</dbReference>
<dbReference type="STRING" id="1224164.B843_06965"/>
<dbReference type="eggNOG" id="COG0155">
    <property type="taxonomic scope" value="Bacteria"/>
</dbReference>
<name>W5Y8F1_9CORY</name>
<keyword evidence="2" id="KW-0349">Heme</keyword>
<dbReference type="PATRIC" id="fig|1224164.3.peg.1395"/>
<dbReference type="RefSeq" id="WP_025252802.1">
    <property type="nucleotide sequence ID" value="NZ_CP004353.1"/>
</dbReference>
<dbReference type="HOGENOM" id="CLU_015667_0_1_11"/>
<dbReference type="SUPFAM" id="SSF55124">
    <property type="entry name" value="Nitrite/Sulfite reductase N-terminal domain-like"/>
    <property type="match status" value="2"/>
</dbReference>
<dbReference type="GO" id="GO:0016491">
    <property type="term" value="F:oxidoreductase activity"/>
    <property type="evidence" value="ECO:0007669"/>
    <property type="project" value="UniProtKB-KW"/>
</dbReference>
<keyword evidence="5" id="KW-0408">Iron</keyword>
<dbReference type="Gene3D" id="3.90.480.20">
    <property type="match status" value="1"/>
</dbReference>
<dbReference type="Proteomes" id="UP000019222">
    <property type="component" value="Chromosome"/>
</dbReference>
<dbReference type="InterPro" id="IPR045854">
    <property type="entry name" value="NO2/SO3_Rdtase_4Fe4S_sf"/>
</dbReference>
<feature type="domain" description="Nitrite/Sulfite reductase ferredoxin-like" evidence="7">
    <location>
        <begin position="41"/>
        <end position="92"/>
    </location>
</feature>
<evidence type="ECO:0000256" key="3">
    <source>
        <dbReference type="ARBA" id="ARBA00022723"/>
    </source>
</evidence>
<evidence type="ECO:0000256" key="6">
    <source>
        <dbReference type="ARBA" id="ARBA00023014"/>
    </source>
</evidence>
<gene>
    <name evidence="8" type="ORF">B843_06965</name>
</gene>
<dbReference type="KEGG" id="cvt:B843_06965"/>
<evidence type="ECO:0000313" key="8">
    <source>
        <dbReference type="EMBL" id="AHI22778.1"/>
    </source>
</evidence>
<proteinExistence type="predicted"/>
<dbReference type="PANTHER" id="PTHR32439">
    <property type="entry name" value="FERREDOXIN--NITRITE REDUCTASE, CHLOROPLASTIC"/>
    <property type="match status" value="1"/>
</dbReference>
<dbReference type="EMBL" id="CP004353">
    <property type="protein sequence ID" value="AHI22778.1"/>
    <property type="molecule type" value="Genomic_DNA"/>
</dbReference>
<keyword evidence="1" id="KW-0004">4Fe-4S</keyword>
<evidence type="ECO:0000256" key="4">
    <source>
        <dbReference type="ARBA" id="ARBA00023002"/>
    </source>
</evidence>
<dbReference type="GO" id="GO:0046872">
    <property type="term" value="F:metal ion binding"/>
    <property type="evidence" value="ECO:0007669"/>
    <property type="project" value="UniProtKB-KW"/>
</dbReference>
<evidence type="ECO:0000256" key="5">
    <source>
        <dbReference type="ARBA" id="ARBA00023004"/>
    </source>
</evidence>
<reference evidence="8 9" key="1">
    <citation type="submission" date="2013-02" db="EMBL/GenBank/DDBJ databases">
        <title>The complete genome sequence of Corynebacterium vitaeruminis DSM 20294.</title>
        <authorList>
            <person name="Ruckert C."/>
            <person name="Albersmeier A."/>
            <person name="Kalinowski J."/>
        </authorList>
    </citation>
    <scope>NUCLEOTIDE SEQUENCE [LARGE SCALE GENOMIC DNA]</scope>
    <source>
        <strain evidence="9">ATCC 10234</strain>
    </source>
</reference>
<organism evidence="8 9">
    <name type="scientific">Corynebacterium vitaeruminis DSM 20294</name>
    <dbReference type="NCBI Taxonomy" id="1224164"/>
    <lineage>
        <taxon>Bacteria</taxon>
        <taxon>Bacillati</taxon>
        <taxon>Actinomycetota</taxon>
        <taxon>Actinomycetes</taxon>
        <taxon>Mycobacteriales</taxon>
        <taxon>Corynebacteriaceae</taxon>
        <taxon>Corynebacterium</taxon>
    </lineage>
</organism>
<evidence type="ECO:0000313" key="9">
    <source>
        <dbReference type="Proteomes" id="UP000019222"/>
    </source>
</evidence>
<dbReference type="SUPFAM" id="SSF56014">
    <property type="entry name" value="Nitrite and sulphite reductase 4Fe-4S domain-like"/>
    <property type="match status" value="1"/>
</dbReference>